<evidence type="ECO:0000313" key="5">
    <source>
        <dbReference type="EMBL" id="KAL2837817.1"/>
    </source>
</evidence>
<dbReference type="RefSeq" id="XP_070892720.1">
    <property type="nucleotide sequence ID" value="XM_071048871.1"/>
</dbReference>
<protein>
    <submittedName>
        <fullName evidence="5">Acyl-CoA synthetase</fullName>
    </submittedName>
</protein>
<dbReference type="InterPro" id="IPR020845">
    <property type="entry name" value="AMP-binding_CS"/>
</dbReference>
<keyword evidence="6" id="KW-1185">Reference proteome</keyword>
<comment type="similarity">
    <text evidence="1">Belongs to the ATP-dependent AMP-binding enzyme family.</text>
</comment>
<dbReference type="InterPro" id="IPR045851">
    <property type="entry name" value="AMP-bd_C_sf"/>
</dbReference>
<dbReference type="EMBL" id="JBFXLR010000092">
    <property type="protein sequence ID" value="KAL2837817.1"/>
    <property type="molecule type" value="Genomic_DNA"/>
</dbReference>
<dbReference type="Pfam" id="PF00501">
    <property type="entry name" value="AMP-binding"/>
    <property type="match status" value="1"/>
</dbReference>
<dbReference type="PROSITE" id="PS00455">
    <property type="entry name" value="AMP_BINDING"/>
    <property type="match status" value="1"/>
</dbReference>
<dbReference type="InterPro" id="IPR000873">
    <property type="entry name" value="AMP-dep_synth/lig_dom"/>
</dbReference>
<dbReference type="PANTHER" id="PTHR43347">
    <property type="entry name" value="ACYL-COA SYNTHETASE"/>
    <property type="match status" value="1"/>
</dbReference>
<evidence type="ECO:0000259" key="3">
    <source>
        <dbReference type="Pfam" id="PF13193"/>
    </source>
</evidence>
<name>A0ABR4JCN4_9EURO</name>
<evidence type="ECO:0000313" key="6">
    <source>
        <dbReference type="Proteomes" id="UP001610444"/>
    </source>
</evidence>
<dbReference type="Pfam" id="PF13193">
    <property type="entry name" value="AMP-binding_C"/>
    <property type="match status" value="1"/>
</dbReference>
<accession>A0ABR4JCN4</accession>
<dbReference type="InterPro" id="IPR025110">
    <property type="entry name" value="AMP-bd_C"/>
</dbReference>
<dbReference type="InterPro" id="IPR042099">
    <property type="entry name" value="ANL_N_sf"/>
</dbReference>
<feature type="domain" description="AMP-binding enzyme C-terminal" evidence="3">
    <location>
        <begin position="535"/>
        <end position="619"/>
    </location>
</feature>
<dbReference type="GeneID" id="98164035"/>
<comment type="caution">
    <text evidence="5">The sequence shown here is derived from an EMBL/GenBank/DDBJ whole genome shotgun (WGS) entry which is preliminary data.</text>
</comment>
<reference evidence="5 6" key="1">
    <citation type="submission" date="2024-07" db="EMBL/GenBank/DDBJ databases">
        <title>Section-level genome sequencing and comparative genomics of Aspergillus sections Usti and Cavernicolus.</title>
        <authorList>
            <consortium name="Lawrence Berkeley National Laboratory"/>
            <person name="Nybo J.L."/>
            <person name="Vesth T.C."/>
            <person name="Theobald S."/>
            <person name="Frisvad J.C."/>
            <person name="Larsen T.O."/>
            <person name="Kjaerboelling I."/>
            <person name="Rothschild-Mancinelli K."/>
            <person name="Lyhne E.K."/>
            <person name="Kogle M.E."/>
            <person name="Barry K."/>
            <person name="Clum A."/>
            <person name="Na H."/>
            <person name="Ledsgaard L."/>
            <person name="Lin J."/>
            <person name="Lipzen A."/>
            <person name="Kuo A."/>
            <person name="Riley R."/>
            <person name="Mondo S."/>
            <person name="LaButti K."/>
            <person name="Haridas S."/>
            <person name="Pangalinan J."/>
            <person name="Salamov A.A."/>
            <person name="Simmons B.A."/>
            <person name="Magnuson J.K."/>
            <person name="Chen J."/>
            <person name="Drula E."/>
            <person name="Henrissat B."/>
            <person name="Wiebenga A."/>
            <person name="Lubbers R.J."/>
            <person name="Gomes A.C."/>
            <person name="Macurrencykelacurrency M.R."/>
            <person name="Stajich J."/>
            <person name="Grigoriev I.V."/>
            <person name="Mortensen U.H."/>
            <person name="De vries R.P."/>
            <person name="Baker S.E."/>
            <person name="Andersen M.R."/>
        </authorList>
    </citation>
    <scope>NUCLEOTIDE SEQUENCE [LARGE SCALE GENOMIC DNA]</scope>
    <source>
        <strain evidence="5 6">CBS 756.74</strain>
    </source>
</reference>
<dbReference type="Proteomes" id="UP001610444">
    <property type="component" value="Unassembled WGS sequence"/>
</dbReference>
<dbReference type="Gene3D" id="3.30.300.30">
    <property type="match status" value="1"/>
</dbReference>
<feature type="domain" description="AMP-dependent synthetase/ligase" evidence="2">
    <location>
        <begin position="77"/>
        <end position="469"/>
    </location>
</feature>
<dbReference type="PANTHER" id="PTHR43347:SF3">
    <property type="entry name" value="ACYL-COA SYNTHETASE SHORT-CHAIN FAMILY MEMBER 3, MITOCHONDRIAL"/>
    <property type="match status" value="1"/>
</dbReference>
<dbReference type="InterPro" id="IPR032387">
    <property type="entry name" value="ACAS_N"/>
</dbReference>
<evidence type="ECO:0000259" key="2">
    <source>
        <dbReference type="Pfam" id="PF00501"/>
    </source>
</evidence>
<feature type="domain" description="Acetyl-coenzyme A synthetase N-terminal" evidence="4">
    <location>
        <begin position="8"/>
        <end position="69"/>
    </location>
</feature>
<evidence type="ECO:0000256" key="1">
    <source>
        <dbReference type="ARBA" id="ARBA00006432"/>
    </source>
</evidence>
<dbReference type="Gene3D" id="3.40.50.12780">
    <property type="entry name" value="N-terminal domain of ligase-like"/>
    <property type="match status" value="1"/>
</dbReference>
<evidence type="ECO:0000259" key="4">
    <source>
        <dbReference type="Pfam" id="PF16177"/>
    </source>
</evidence>
<dbReference type="SUPFAM" id="SSF56801">
    <property type="entry name" value="Acetyl-CoA synthetase-like"/>
    <property type="match status" value="1"/>
</dbReference>
<dbReference type="Pfam" id="PF16177">
    <property type="entry name" value="ACAS_N"/>
    <property type="match status" value="1"/>
</dbReference>
<gene>
    <name evidence="5" type="ORF">BJX68DRAFT_280127</name>
</gene>
<organism evidence="5 6">
    <name type="scientific">Aspergillus pseudodeflectus</name>
    <dbReference type="NCBI Taxonomy" id="176178"/>
    <lineage>
        <taxon>Eukaryota</taxon>
        <taxon>Fungi</taxon>
        <taxon>Dikarya</taxon>
        <taxon>Ascomycota</taxon>
        <taxon>Pezizomycotina</taxon>
        <taxon>Eurotiomycetes</taxon>
        <taxon>Eurotiomycetidae</taxon>
        <taxon>Eurotiales</taxon>
        <taxon>Aspergillaceae</taxon>
        <taxon>Aspergillus</taxon>
        <taxon>Aspergillus subgen. Nidulantes</taxon>
    </lineage>
</organism>
<proteinExistence type="inferred from homology"/>
<sequence length="675" mass="72989">MDVSTPQDKVHRFSLDHPEEFWDNQAQQLLWHKPYLNLVVQTPKVTAYSALHHQWSWFPDGEFSTSYNCVHRHVESGNADNVAIIWESLVTGRQEQLTYGQLQDEVEHLSGVLRALGVKKGDVVLLYMPTIPTALVAALAIVNLGAIHAAVFGGFAARPLAERISDAKPRIVEDAIQRSSFKPSSVLVWDRQECPWGELDTESGQKDWKSLVAEAKLVGNRVGPVPVKGADTLYIIYTSGTTSTPKGIPRPAAGHAVGLLLSTRYLFDIKGPGDVIFCTSDIGWVVGHSYILYGPLLVGATTLIYEGKPVGTPDAGALWRLIQKYQVNVLSTAPTTLRAISRDDPESAILRALGKAGALRTLRALFVAGERSEPEIIQKYEDLLARFAAPHARVIDTWWSSETGSPITGIALNPAGVPYPSKGLLGVGSIQAAVRPGAAGKAMPGFDVHVVNEGGVELGAGETGNLVLGLPLGPTAFTTLFNNEERFYRGYLERFQGRWLDTGDRGTIDKDGYIHIMGRSDDVINVAAHRFSAGEIEQAILLHPEIAEAAVIGIPDPVKGHLPFAFVRPRSVSSSTSPVVPGPLFAAINRLVRTSLGPVASLEGIIQGDTIIPKTRSGKVLRRTLRELVENAARGDFGAEVSFPPTIEDAAVVSRARGTVKDYFAAKASGRRTKL</sequence>